<sequence length="476" mass="54445">MTSRIPPTRRRPLSTKNINIEHGNSPGLIPTTLHQLNRSTPRRAALRSTLRYSQALEDTPSPLRELERGWKEVRRERLGIPQPMDGDETAIQLTQTQYEQSPNPKNIDEEHQKELRGDRMRQLDSYDGIKRNVHERNKNQINVRFVTSSSSALLTPPHTPPESPRSPHVDSSTTINRNVSEYPPPTSMTVEPKMSTAKTAIVNSPLVPDTIHREQPFTRDTIQPILSYPLSPTSHPVPIQKNKKDTIYIPSQPSSYEMILYLVVGRIFKVKKGGSLVEFTIGDGKGKKRERILNISHAEHWGQGDRRDWENLRGVVEGFKRITPRIKIFHPLGHLSITCSTPPDVVLTFQIQTALILPHPRNDKSKTSVLSSRTESTNSASRARLVYSRSTKELQIDTACTNVLSEENIRTRRIVRISRQVDSVHLKEQKTRGKDDLKGISQLFGLDTELLDWREEEKEALRRLWVLRSEWVRWGG</sequence>
<protein>
    <submittedName>
        <fullName evidence="2">Uncharacterized protein</fullName>
    </submittedName>
</protein>
<dbReference type="AlphaFoldDB" id="A0AAX4KKK5"/>
<gene>
    <name evidence="2" type="ORF">V865_005123</name>
</gene>
<dbReference type="KEGG" id="ker:91103924"/>
<feature type="region of interest" description="Disordered" evidence="1">
    <location>
        <begin position="1"/>
        <end position="33"/>
    </location>
</feature>
<evidence type="ECO:0000313" key="2">
    <source>
        <dbReference type="EMBL" id="WWD07026.1"/>
    </source>
</evidence>
<feature type="region of interest" description="Disordered" evidence="1">
    <location>
        <begin position="148"/>
        <end position="191"/>
    </location>
</feature>
<feature type="compositionally biased region" description="Polar residues" evidence="1">
    <location>
        <begin position="169"/>
        <end position="179"/>
    </location>
</feature>
<keyword evidence="3" id="KW-1185">Reference proteome</keyword>
<dbReference type="EMBL" id="CP144089">
    <property type="protein sequence ID" value="WWD07026.1"/>
    <property type="molecule type" value="Genomic_DNA"/>
</dbReference>
<dbReference type="Proteomes" id="UP001358614">
    <property type="component" value="Chromosome 1"/>
</dbReference>
<dbReference type="RefSeq" id="XP_066084993.1">
    <property type="nucleotide sequence ID" value="XM_066228896.1"/>
</dbReference>
<name>A0AAX4KKK5_9TREE</name>
<dbReference type="GeneID" id="91103924"/>
<evidence type="ECO:0000256" key="1">
    <source>
        <dbReference type="SAM" id="MobiDB-lite"/>
    </source>
</evidence>
<accession>A0AAX4KKK5</accession>
<evidence type="ECO:0000313" key="3">
    <source>
        <dbReference type="Proteomes" id="UP001358614"/>
    </source>
</evidence>
<reference evidence="2 3" key="1">
    <citation type="submission" date="2024-01" db="EMBL/GenBank/DDBJ databases">
        <title>Comparative genomics of Cryptococcus and Kwoniella reveals pathogenesis evolution and contrasting modes of karyotype evolution via chromosome fusion or intercentromeric recombination.</title>
        <authorList>
            <person name="Coelho M.A."/>
            <person name="David-Palma M."/>
            <person name="Shea T."/>
            <person name="Bowers K."/>
            <person name="McGinley-Smith S."/>
            <person name="Mohammad A.W."/>
            <person name="Gnirke A."/>
            <person name="Yurkov A.M."/>
            <person name="Nowrousian M."/>
            <person name="Sun S."/>
            <person name="Cuomo C.A."/>
            <person name="Heitman J."/>
        </authorList>
    </citation>
    <scope>NUCLEOTIDE SEQUENCE [LARGE SCALE GENOMIC DNA]</scope>
    <source>
        <strain evidence="2 3">PYCC6329</strain>
    </source>
</reference>
<organism evidence="2 3">
    <name type="scientific">Kwoniella europaea PYCC6329</name>
    <dbReference type="NCBI Taxonomy" id="1423913"/>
    <lineage>
        <taxon>Eukaryota</taxon>
        <taxon>Fungi</taxon>
        <taxon>Dikarya</taxon>
        <taxon>Basidiomycota</taxon>
        <taxon>Agaricomycotina</taxon>
        <taxon>Tremellomycetes</taxon>
        <taxon>Tremellales</taxon>
        <taxon>Cryptococcaceae</taxon>
        <taxon>Kwoniella</taxon>
    </lineage>
</organism>
<proteinExistence type="predicted"/>